<dbReference type="InterPro" id="IPR013520">
    <property type="entry name" value="Ribonucl_H"/>
</dbReference>
<sequence>MIPQTYVVLDLETTGLDHKKDQIIEIGAIKIRFNGWDREFVEVDRFHTMVALEEGRDLPEFITNLTGITEEDLEDAPEEWDALDDLKNFIGDAVVVAQNAPFDLSFISRGGIEPERFYCTRAMARFVEPELSASLKDVTKRNGISLDGHHRALNDVEATIEVFRRYLPQVAGEYNDFMNVVMEAPDRPLKFVPKHAIVWEVQMVALSKADLLRIYQALRDNEAMSLKIGSIIERNMKGRD</sequence>
<proteinExistence type="predicted"/>
<dbReference type="Gene3D" id="3.30.420.10">
    <property type="entry name" value="Ribonuclease H-like superfamily/Ribonuclease H"/>
    <property type="match status" value="1"/>
</dbReference>
<dbReference type="AlphaFoldDB" id="A0AAE3WJZ5"/>
<accession>A0AAE3WJZ5</accession>
<keyword evidence="3 5" id="KW-0269">Exonuclease</keyword>
<dbReference type="RefSeq" id="WP_309415871.1">
    <property type="nucleotide sequence ID" value="NZ_CP187659.1"/>
</dbReference>
<dbReference type="GO" id="GO:0045004">
    <property type="term" value="P:DNA replication proofreading"/>
    <property type="evidence" value="ECO:0007669"/>
    <property type="project" value="TreeGrafter"/>
</dbReference>
<dbReference type="EMBL" id="VKQA01000002">
    <property type="protein sequence ID" value="MDR4250754.1"/>
    <property type="molecule type" value="Genomic_DNA"/>
</dbReference>
<evidence type="ECO:0000259" key="4">
    <source>
        <dbReference type="SMART" id="SM00479"/>
    </source>
</evidence>
<dbReference type="GO" id="GO:0003676">
    <property type="term" value="F:nucleic acid binding"/>
    <property type="evidence" value="ECO:0007669"/>
    <property type="project" value="InterPro"/>
</dbReference>
<evidence type="ECO:0000256" key="1">
    <source>
        <dbReference type="ARBA" id="ARBA00022722"/>
    </source>
</evidence>
<protein>
    <submittedName>
        <fullName evidence="5">3'-5' exonuclease</fullName>
    </submittedName>
</protein>
<dbReference type="PANTHER" id="PTHR30231:SF41">
    <property type="entry name" value="DNA POLYMERASE III SUBUNIT EPSILON"/>
    <property type="match status" value="1"/>
</dbReference>
<comment type="caution">
    <text evidence="5">The sequence shown here is derived from an EMBL/GenBank/DDBJ whole genome shotgun (WGS) entry which is preliminary data.</text>
</comment>
<dbReference type="GO" id="GO:0005829">
    <property type="term" value="C:cytosol"/>
    <property type="evidence" value="ECO:0007669"/>
    <property type="project" value="TreeGrafter"/>
</dbReference>
<dbReference type="CDD" id="cd06127">
    <property type="entry name" value="DEDDh"/>
    <property type="match status" value="1"/>
</dbReference>
<keyword evidence="1" id="KW-0540">Nuclease</keyword>
<evidence type="ECO:0000313" key="5">
    <source>
        <dbReference type="EMBL" id="MDR4250754.1"/>
    </source>
</evidence>
<gene>
    <name evidence="5" type="ORF">FO508_10415</name>
</gene>
<dbReference type="Proteomes" id="UP001182042">
    <property type="component" value="Unassembled WGS sequence"/>
</dbReference>
<feature type="domain" description="Exonuclease" evidence="4">
    <location>
        <begin position="5"/>
        <end position="172"/>
    </location>
</feature>
<dbReference type="SMART" id="SM00479">
    <property type="entry name" value="EXOIII"/>
    <property type="match status" value="1"/>
</dbReference>
<name>A0AAE3WJZ5_BACPU</name>
<organism evidence="5 6">
    <name type="scientific">Bacillus pumilus</name>
    <name type="common">Bacillus mesentericus</name>
    <dbReference type="NCBI Taxonomy" id="1408"/>
    <lineage>
        <taxon>Bacteria</taxon>
        <taxon>Bacillati</taxon>
        <taxon>Bacillota</taxon>
        <taxon>Bacilli</taxon>
        <taxon>Bacillales</taxon>
        <taxon>Bacillaceae</taxon>
        <taxon>Bacillus</taxon>
    </lineage>
</organism>
<evidence type="ECO:0000313" key="6">
    <source>
        <dbReference type="Proteomes" id="UP001182042"/>
    </source>
</evidence>
<dbReference type="GO" id="GO:0008408">
    <property type="term" value="F:3'-5' exonuclease activity"/>
    <property type="evidence" value="ECO:0007669"/>
    <property type="project" value="TreeGrafter"/>
</dbReference>
<reference evidence="5" key="1">
    <citation type="submission" date="2019-07" db="EMBL/GenBank/DDBJ databases">
        <title>Phylogenomic Reclassification of ATCC Bacillus Strains and Various Taxa within the Genus Bacillus.</title>
        <authorList>
            <person name="Riojas M.A."/>
            <person name="Frank A.M."/>
            <person name="Fenn S.L."/>
            <person name="King S."/>
            <person name="Brower S."/>
            <person name="Hazbon M.H."/>
        </authorList>
    </citation>
    <scope>NUCLEOTIDE SEQUENCE</scope>
    <source>
        <strain evidence="5">ATCC 27142</strain>
    </source>
</reference>
<dbReference type="SUPFAM" id="SSF53098">
    <property type="entry name" value="Ribonuclease H-like"/>
    <property type="match status" value="1"/>
</dbReference>
<keyword evidence="2" id="KW-0378">Hydrolase</keyword>
<dbReference type="PANTHER" id="PTHR30231">
    <property type="entry name" value="DNA POLYMERASE III SUBUNIT EPSILON"/>
    <property type="match status" value="1"/>
</dbReference>
<dbReference type="Pfam" id="PF00929">
    <property type="entry name" value="RNase_T"/>
    <property type="match status" value="1"/>
</dbReference>
<dbReference type="FunFam" id="3.30.420.10:FF:000045">
    <property type="entry name" value="3'-5' exonuclease DinG"/>
    <property type="match status" value="1"/>
</dbReference>
<dbReference type="InterPro" id="IPR012337">
    <property type="entry name" value="RNaseH-like_sf"/>
</dbReference>
<evidence type="ECO:0000256" key="3">
    <source>
        <dbReference type="ARBA" id="ARBA00022839"/>
    </source>
</evidence>
<evidence type="ECO:0000256" key="2">
    <source>
        <dbReference type="ARBA" id="ARBA00022801"/>
    </source>
</evidence>
<dbReference type="InterPro" id="IPR036397">
    <property type="entry name" value="RNaseH_sf"/>
</dbReference>